<evidence type="ECO:0000256" key="1">
    <source>
        <dbReference type="SAM" id="MobiDB-lite"/>
    </source>
</evidence>
<keyword evidence="2" id="KW-0812">Transmembrane</keyword>
<feature type="transmembrane region" description="Helical" evidence="2">
    <location>
        <begin position="27"/>
        <end position="47"/>
    </location>
</feature>
<dbReference type="Proteomes" id="UP001056035">
    <property type="component" value="Chromosome"/>
</dbReference>
<dbReference type="RefSeq" id="WP_254571475.1">
    <property type="nucleotide sequence ID" value="NZ_CP098502.1"/>
</dbReference>
<keyword evidence="4" id="KW-1185">Reference proteome</keyword>
<feature type="region of interest" description="Disordered" evidence="1">
    <location>
        <begin position="190"/>
        <end position="214"/>
    </location>
</feature>
<sequence>MDHDPGDEHEEDGWRDRARRLRWRLSGAWQLPTFAVTTVLGTLVVHWRPFAGTRTDVASAFLLAGFANLVLLAAVAPAAGWLLRRRRPGLPRAIATDHAGATLLAAMLGLFVVLGLAHHGAVVDARHADDRELAAARAYLVQHGTDQYVRHAARPSVWKQADFLYRTCFAGDDPRRNFCLFVDLSHDPPRVTRDPDQQPNSFVAGTDNPGRQGH</sequence>
<evidence type="ECO:0000256" key="2">
    <source>
        <dbReference type="SAM" id="Phobius"/>
    </source>
</evidence>
<evidence type="ECO:0000313" key="3">
    <source>
        <dbReference type="EMBL" id="UTI64777.1"/>
    </source>
</evidence>
<proteinExistence type="predicted"/>
<organism evidence="3 4">
    <name type="scientific">Paraconexibacter antarcticus</name>
    <dbReference type="NCBI Taxonomy" id="2949664"/>
    <lineage>
        <taxon>Bacteria</taxon>
        <taxon>Bacillati</taxon>
        <taxon>Actinomycetota</taxon>
        <taxon>Thermoleophilia</taxon>
        <taxon>Solirubrobacterales</taxon>
        <taxon>Paraconexibacteraceae</taxon>
        <taxon>Paraconexibacter</taxon>
    </lineage>
</organism>
<evidence type="ECO:0000313" key="4">
    <source>
        <dbReference type="Proteomes" id="UP001056035"/>
    </source>
</evidence>
<feature type="transmembrane region" description="Helical" evidence="2">
    <location>
        <begin position="95"/>
        <end position="117"/>
    </location>
</feature>
<reference evidence="3 4" key="1">
    <citation type="submission" date="2022-06" db="EMBL/GenBank/DDBJ databases">
        <title>Paraconexibacter antarcticus.</title>
        <authorList>
            <person name="Kim C.S."/>
        </authorList>
    </citation>
    <scope>NUCLEOTIDE SEQUENCE [LARGE SCALE GENOMIC DNA]</scope>
    <source>
        <strain evidence="3 4">02-257</strain>
    </source>
</reference>
<keyword evidence="2" id="KW-0472">Membrane</keyword>
<dbReference type="EMBL" id="CP098502">
    <property type="protein sequence ID" value="UTI64777.1"/>
    <property type="molecule type" value="Genomic_DNA"/>
</dbReference>
<name>A0ABY5DUL5_9ACTN</name>
<keyword evidence="2" id="KW-1133">Transmembrane helix</keyword>
<gene>
    <name evidence="3" type="ORF">NBH00_00880</name>
</gene>
<accession>A0ABY5DUL5</accession>
<feature type="transmembrane region" description="Helical" evidence="2">
    <location>
        <begin position="59"/>
        <end position="83"/>
    </location>
</feature>
<protein>
    <submittedName>
        <fullName evidence="3">Uncharacterized protein</fullName>
    </submittedName>
</protein>